<dbReference type="Pfam" id="PF00023">
    <property type="entry name" value="Ank"/>
    <property type="match status" value="1"/>
</dbReference>
<dbReference type="AlphaFoldDB" id="A0A1Y5IIA0"/>
<evidence type="ECO:0000256" key="6">
    <source>
        <dbReference type="ARBA" id="ARBA00008299"/>
    </source>
</evidence>
<dbReference type="PROSITE" id="PS50088">
    <property type="entry name" value="ANK_REPEAT"/>
    <property type="match status" value="3"/>
</dbReference>
<comment type="similarity">
    <text evidence="5">In the C-terminal section; belongs to the PRA-PH family.</text>
</comment>
<dbReference type="NCBIfam" id="TIGR03188">
    <property type="entry name" value="histidine_hisI"/>
    <property type="match status" value="1"/>
</dbReference>
<evidence type="ECO:0000256" key="3">
    <source>
        <dbReference type="ARBA" id="ARBA00005169"/>
    </source>
</evidence>
<dbReference type="HAMAP" id="MF_01019">
    <property type="entry name" value="HisIE"/>
    <property type="match status" value="1"/>
</dbReference>
<evidence type="ECO:0000256" key="13">
    <source>
        <dbReference type="PROSITE-ProRule" id="PRU00023"/>
    </source>
</evidence>
<dbReference type="eggNOG" id="KOG4311">
    <property type="taxonomic scope" value="Eukaryota"/>
</dbReference>
<evidence type="ECO:0000256" key="11">
    <source>
        <dbReference type="ARBA" id="ARBA00023102"/>
    </source>
</evidence>
<keyword evidence="12" id="KW-0511">Multifunctional enzyme</keyword>
<protein>
    <submittedName>
        <fullName evidence="15">Putative phosphoribosyl-ATP pyrophosphohydrolase At-IE</fullName>
    </submittedName>
</protein>
<dbReference type="InterPro" id="IPR008179">
    <property type="entry name" value="HisE"/>
</dbReference>
<evidence type="ECO:0000256" key="10">
    <source>
        <dbReference type="ARBA" id="ARBA00022840"/>
    </source>
</evidence>
<evidence type="ECO:0000256" key="8">
    <source>
        <dbReference type="ARBA" id="ARBA00022741"/>
    </source>
</evidence>
<reference evidence="15" key="1">
    <citation type="submission" date="2017-04" db="EMBL/GenBank/DDBJ databases">
        <title>Population genomics of picophytoplankton unveils novel chromosome hypervariability.</title>
        <authorList>
            <consortium name="DOE Joint Genome Institute"/>
            <person name="Blanc-Mathieu R."/>
            <person name="Krasovec M."/>
            <person name="Hebrard M."/>
            <person name="Yau S."/>
            <person name="Desgranges E."/>
            <person name="Martin J."/>
            <person name="Schackwitz W."/>
            <person name="Kuo A."/>
            <person name="Salin G."/>
            <person name="Donnadieu C."/>
            <person name="Desdevises Y."/>
            <person name="Sanchez-Ferandin S."/>
            <person name="Moreau H."/>
            <person name="Rivals E."/>
            <person name="Grigoriev I.V."/>
            <person name="Grimsley N."/>
            <person name="Eyre-Walker A."/>
            <person name="Piganeau G."/>
        </authorList>
    </citation>
    <scope>NUCLEOTIDE SEQUENCE [LARGE SCALE GENOMIC DNA]</scope>
    <source>
        <strain evidence="15">RCC 1115</strain>
    </source>
</reference>
<dbReference type="Pfam" id="PF01503">
    <property type="entry name" value="PRA-PH"/>
    <property type="match status" value="1"/>
</dbReference>
<dbReference type="InterPro" id="IPR002110">
    <property type="entry name" value="Ankyrin_rpt"/>
</dbReference>
<dbReference type="NCBIfam" id="NF002747">
    <property type="entry name" value="PRK02759.1"/>
    <property type="match status" value="1"/>
</dbReference>
<dbReference type="PANTHER" id="PTHR42945">
    <property type="entry name" value="HISTIDINE BIOSYNTHESIS BIFUNCTIONAL PROTEIN"/>
    <property type="match status" value="1"/>
</dbReference>
<comment type="catalytic activity">
    <reaction evidence="2">
        <text>1-(5-phospho-beta-D-ribosyl)-ATP + H2O = 1-(5-phospho-beta-D-ribosyl)-5'-AMP + diphosphate + H(+)</text>
        <dbReference type="Rhea" id="RHEA:22828"/>
        <dbReference type="ChEBI" id="CHEBI:15377"/>
        <dbReference type="ChEBI" id="CHEBI:15378"/>
        <dbReference type="ChEBI" id="CHEBI:33019"/>
        <dbReference type="ChEBI" id="CHEBI:59457"/>
        <dbReference type="ChEBI" id="CHEBI:73183"/>
        <dbReference type="EC" id="3.6.1.31"/>
    </reaction>
</comment>
<feature type="repeat" description="ANK" evidence="13">
    <location>
        <begin position="330"/>
        <end position="362"/>
    </location>
</feature>
<dbReference type="InterPro" id="IPR023019">
    <property type="entry name" value="His_synth_HisIE"/>
</dbReference>
<proteinExistence type="inferred from homology"/>
<dbReference type="GO" id="GO:0000105">
    <property type="term" value="P:L-histidine biosynthetic process"/>
    <property type="evidence" value="ECO:0007669"/>
    <property type="project" value="UniProtKB-UniPathway"/>
</dbReference>
<dbReference type="Pfam" id="PF12796">
    <property type="entry name" value="Ank_2"/>
    <property type="match status" value="1"/>
</dbReference>
<dbReference type="SUPFAM" id="SSF141734">
    <property type="entry name" value="HisI-like"/>
    <property type="match status" value="1"/>
</dbReference>
<dbReference type="UniPathway" id="UPA00031">
    <property type="reaction ID" value="UER00007"/>
</dbReference>
<feature type="repeat" description="ANK" evidence="13">
    <location>
        <begin position="363"/>
        <end position="395"/>
    </location>
</feature>
<dbReference type="PANTHER" id="PTHR42945:SF1">
    <property type="entry name" value="HISTIDINE BIOSYNTHESIS BIFUNCTIONAL PROTEIN HIS7"/>
    <property type="match status" value="1"/>
</dbReference>
<dbReference type="SUPFAM" id="SSF101386">
    <property type="entry name" value="all-alpha NTP pyrophosphatases"/>
    <property type="match status" value="1"/>
</dbReference>
<evidence type="ECO:0000256" key="9">
    <source>
        <dbReference type="ARBA" id="ARBA00022801"/>
    </source>
</evidence>
<dbReference type="Proteomes" id="UP000195557">
    <property type="component" value="Unassembled WGS sequence"/>
</dbReference>
<evidence type="ECO:0000256" key="2">
    <source>
        <dbReference type="ARBA" id="ARBA00001460"/>
    </source>
</evidence>
<dbReference type="InterPro" id="IPR038019">
    <property type="entry name" value="PRib_AMP_CycHydrolase_sf"/>
</dbReference>
<dbReference type="CDD" id="cd11534">
    <property type="entry name" value="NTP-PPase_HisIE_like"/>
    <property type="match status" value="1"/>
</dbReference>
<dbReference type="FunFam" id="3.10.20.810:FF:000001">
    <property type="entry name" value="Histidine biosynthesis bifunctional protein HisIE"/>
    <property type="match status" value="1"/>
</dbReference>
<gene>
    <name evidence="15" type="ORF">BE221DRAFT_202562</name>
</gene>
<dbReference type="InterPro" id="IPR021130">
    <property type="entry name" value="PRib-ATP_PPHydrolase-like"/>
</dbReference>
<sequence length="421" mass="46481">MRRCGATRARASRADADAAVEAFLNTLKYDDGGLVAAIAQDVDTGAILMQGYANRDAVAYTLKHRKATFWSRSRSQLWCKGETSGNYIAIDSVHVDCDKDSLIYLGVPTGPTCHTGAHTCYYKRVDGPDGAATKASGGRHAAEEALTTLYELEATIEARRVEAKKEGVKPSWTRRLLDDPELLCKKIREEAGELCQTWEENEGKEAVANEMADVLYHSMVMLNKQGVSMTDVLGVLRKRFGTSGVDEKASRPPKKLINVSKFIPEKSNIWRDCVDGYYDWVREHIHEGAPINECDHCGDPPLVLAAGNGHTKVVELLLSEGADIQQSGMMKDCALQRAAHNGHYHTVQYLLEQGADVDALDLGDNTALHWAAMRGHVEIVNLLLQSGADKNIKNQQENLPIDLCKAVWSNSHKYVRELLAH</sequence>
<dbReference type="Gene3D" id="1.25.40.20">
    <property type="entry name" value="Ankyrin repeat-containing domain"/>
    <property type="match status" value="1"/>
</dbReference>
<name>A0A1Y5IIA0_OSTTA</name>
<comment type="pathway">
    <text evidence="4">Amino-acid biosynthesis; L-histidine biosynthesis; L-histidine from 5-phospho-alpha-D-ribose 1-diphosphate: step 2/9.</text>
</comment>
<organism evidence="15">
    <name type="scientific">Ostreococcus tauri</name>
    <name type="common">Marine green alga</name>
    <dbReference type="NCBI Taxonomy" id="70448"/>
    <lineage>
        <taxon>Eukaryota</taxon>
        <taxon>Viridiplantae</taxon>
        <taxon>Chlorophyta</taxon>
        <taxon>Mamiellophyceae</taxon>
        <taxon>Mamiellales</taxon>
        <taxon>Bathycoccaceae</taxon>
        <taxon>Ostreococcus</taxon>
    </lineage>
</organism>
<dbReference type="InterPro" id="IPR002496">
    <property type="entry name" value="PRib_AMP_CycHydrolase_dom"/>
</dbReference>
<evidence type="ECO:0000256" key="1">
    <source>
        <dbReference type="ARBA" id="ARBA00000024"/>
    </source>
</evidence>
<dbReference type="Gene3D" id="1.10.287.1080">
    <property type="entry name" value="MazG-like"/>
    <property type="match status" value="1"/>
</dbReference>
<keyword evidence="7" id="KW-0028">Amino-acid biosynthesis</keyword>
<feature type="repeat" description="ANK" evidence="13">
    <location>
        <begin position="297"/>
        <end position="329"/>
    </location>
</feature>
<dbReference type="NCBIfam" id="NF000768">
    <property type="entry name" value="PRK00051.1"/>
    <property type="match status" value="1"/>
</dbReference>
<keyword evidence="8" id="KW-0547">Nucleotide-binding</keyword>
<evidence type="ECO:0000256" key="4">
    <source>
        <dbReference type="ARBA" id="ARBA00005204"/>
    </source>
</evidence>
<evidence type="ECO:0000313" key="15">
    <source>
        <dbReference type="EMBL" id="OUS49308.1"/>
    </source>
</evidence>
<feature type="domain" description="Phosphoribosyl-AMP cyclohydrolase" evidence="14">
    <location>
        <begin position="49"/>
        <end position="122"/>
    </location>
</feature>
<accession>A0A1Y5IIA0</accession>
<keyword evidence="11" id="KW-0368">Histidine biosynthesis</keyword>
<keyword evidence="9 15" id="KW-0378">Hydrolase</keyword>
<evidence type="ECO:0000259" key="14">
    <source>
        <dbReference type="Pfam" id="PF01502"/>
    </source>
</evidence>
<dbReference type="GO" id="GO:0004636">
    <property type="term" value="F:phosphoribosyl-ATP diphosphatase activity"/>
    <property type="evidence" value="ECO:0007669"/>
    <property type="project" value="UniProtKB-EC"/>
</dbReference>
<evidence type="ECO:0000256" key="12">
    <source>
        <dbReference type="ARBA" id="ARBA00023268"/>
    </source>
</evidence>
<dbReference type="EMBL" id="KZ155771">
    <property type="protein sequence ID" value="OUS49308.1"/>
    <property type="molecule type" value="Genomic_DNA"/>
</dbReference>
<keyword evidence="10" id="KW-0067">ATP-binding</keyword>
<comment type="pathway">
    <text evidence="3">Amino-acid biosynthesis; L-histidine biosynthesis; L-histidine from 5-phospho-alpha-D-ribose 1-diphosphate: step 3/9.</text>
</comment>
<comment type="catalytic activity">
    <reaction evidence="1">
        <text>1-(5-phospho-beta-D-ribosyl)-5'-AMP + H2O = 1-(5-phospho-beta-D-ribosyl)-5-[(5-phospho-beta-D-ribosylamino)methylideneamino]imidazole-4-carboxamide</text>
        <dbReference type="Rhea" id="RHEA:20049"/>
        <dbReference type="ChEBI" id="CHEBI:15377"/>
        <dbReference type="ChEBI" id="CHEBI:58435"/>
        <dbReference type="ChEBI" id="CHEBI:59457"/>
        <dbReference type="EC" id="3.5.4.19"/>
    </reaction>
</comment>
<dbReference type="SUPFAM" id="SSF48403">
    <property type="entry name" value="Ankyrin repeat"/>
    <property type="match status" value="1"/>
</dbReference>
<dbReference type="InterPro" id="IPR036770">
    <property type="entry name" value="Ankyrin_rpt-contain_sf"/>
</dbReference>
<keyword evidence="13" id="KW-0040">ANK repeat</keyword>
<dbReference type="Gene3D" id="3.10.20.810">
    <property type="entry name" value="Phosphoribosyl-AMP cyclohydrolase"/>
    <property type="match status" value="1"/>
</dbReference>
<dbReference type="GO" id="GO:0005524">
    <property type="term" value="F:ATP binding"/>
    <property type="evidence" value="ECO:0007669"/>
    <property type="project" value="UniProtKB-KW"/>
</dbReference>
<dbReference type="GO" id="GO:0004635">
    <property type="term" value="F:phosphoribosyl-AMP cyclohydrolase activity"/>
    <property type="evidence" value="ECO:0007669"/>
    <property type="project" value="UniProtKB-EC"/>
</dbReference>
<comment type="similarity">
    <text evidence="6">In the N-terminal section; belongs to the PRA-CH family.</text>
</comment>
<evidence type="ECO:0000256" key="5">
    <source>
        <dbReference type="ARBA" id="ARBA00007731"/>
    </source>
</evidence>
<evidence type="ECO:0000256" key="7">
    <source>
        <dbReference type="ARBA" id="ARBA00022605"/>
    </source>
</evidence>
<dbReference type="PROSITE" id="PS50297">
    <property type="entry name" value="ANK_REP_REGION"/>
    <property type="match status" value="3"/>
</dbReference>
<dbReference type="Pfam" id="PF01502">
    <property type="entry name" value="PRA-CH"/>
    <property type="match status" value="1"/>
</dbReference>
<dbReference type="SMART" id="SM00248">
    <property type="entry name" value="ANK"/>
    <property type="match status" value="3"/>
</dbReference>
<dbReference type="PRINTS" id="PR01415">
    <property type="entry name" value="ANKYRIN"/>
</dbReference>